<comment type="caution">
    <text evidence="2">The sequence shown here is derived from an EMBL/GenBank/DDBJ whole genome shotgun (WGS) entry which is preliminary data.</text>
</comment>
<feature type="region of interest" description="Disordered" evidence="1">
    <location>
        <begin position="117"/>
        <end position="141"/>
    </location>
</feature>
<dbReference type="PANTHER" id="PTHR10554:SF12">
    <property type="entry name" value="IP02644P"/>
    <property type="match status" value="1"/>
</dbReference>
<dbReference type="PANTHER" id="PTHR10554">
    <property type="entry name" value="SYNTROPHIN"/>
    <property type="match status" value="1"/>
</dbReference>
<dbReference type="InterPro" id="IPR015482">
    <property type="entry name" value="Syntrophin"/>
</dbReference>
<dbReference type="EMBL" id="CAAALY010010918">
    <property type="protein sequence ID" value="VEL11131.1"/>
    <property type="molecule type" value="Genomic_DNA"/>
</dbReference>
<feature type="compositionally biased region" description="Low complexity" evidence="1">
    <location>
        <begin position="48"/>
        <end position="68"/>
    </location>
</feature>
<evidence type="ECO:0000313" key="3">
    <source>
        <dbReference type="Proteomes" id="UP000784294"/>
    </source>
</evidence>
<dbReference type="OrthoDB" id="409749at2759"/>
<keyword evidence="3" id="KW-1185">Reference proteome</keyword>
<sequence>MLELQKAVSTTRRDEVHISPDHLAESTGTSESLQSDHRLAYHTPVPRTTLLSDPTSSASTSSSHVASSPISWRPVFAALSDRDLLLYDTAPITREEWANPMKAHPLIATRLVQVGNWSQSPSSSVGDGGEQASSNTGKSDH</sequence>
<dbReference type="AlphaFoldDB" id="A0A448WGH2"/>
<dbReference type="Proteomes" id="UP000784294">
    <property type="component" value="Unassembled WGS sequence"/>
</dbReference>
<proteinExistence type="predicted"/>
<organism evidence="2 3">
    <name type="scientific">Protopolystoma xenopodis</name>
    <dbReference type="NCBI Taxonomy" id="117903"/>
    <lineage>
        <taxon>Eukaryota</taxon>
        <taxon>Metazoa</taxon>
        <taxon>Spiralia</taxon>
        <taxon>Lophotrochozoa</taxon>
        <taxon>Platyhelminthes</taxon>
        <taxon>Monogenea</taxon>
        <taxon>Polyopisthocotylea</taxon>
        <taxon>Polystomatidea</taxon>
        <taxon>Polystomatidae</taxon>
        <taxon>Protopolystoma</taxon>
    </lineage>
</organism>
<accession>A0A448WGH2</accession>
<name>A0A448WGH2_9PLAT</name>
<feature type="region of interest" description="Disordered" evidence="1">
    <location>
        <begin position="1"/>
        <end position="68"/>
    </location>
</feature>
<protein>
    <submittedName>
        <fullName evidence="2">Uncharacterized protein</fullName>
    </submittedName>
</protein>
<feature type="compositionally biased region" description="Basic and acidic residues" evidence="1">
    <location>
        <begin position="11"/>
        <end position="24"/>
    </location>
</feature>
<evidence type="ECO:0000313" key="2">
    <source>
        <dbReference type="EMBL" id="VEL11131.1"/>
    </source>
</evidence>
<dbReference type="GO" id="GO:0016010">
    <property type="term" value="C:dystrophin-associated glycoprotein complex"/>
    <property type="evidence" value="ECO:0007669"/>
    <property type="project" value="TreeGrafter"/>
</dbReference>
<gene>
    <name evidence="2" type="ORF">PXEA_LOCUS4571</name>
</gene>
<dbReference type="GO" id="GO:0005198">
    <property type="term" value="F:structural molecule activity"/>
    <property type="evidence" value="ECO:0007669"/>
    <property type="project" value="InterPro"/>
</dbReference>
<reference evidence="2" key="1">
    <citation type="submission" date="2018-11" db="EMBL/GenBank/DDBJ databases">
        <authorList>
            <consortium name="Pathogen Informatics"/>
        </authorList>
    </citation>
    <scope>NUCLEOTIDE SEQUENCE</scope>
</reference>
<evidence type="ECO:0000256" key="1">
    <source>
        <dbReference type="SAM" id="MobiDB-lite"/>
    </source>
</evidence>